<evidence type="ECO:0000313" key="11">
    <source>
        <dbReference type="Proteomes" id="UP000320475"/>
    </source>
</evidence>
<evidence type="ECO:0000256" key="4">
    <source>
        <dbReference type="ARBA" id="ARBA00022499"/>
    </source>
</evidence>
<name>A0A507DFV6_9FUNG</name>
<evidence type="ECO:0000313" key="9">
    <source>
        <dbReference type="EMBL" id="TPX50579.1"/>
    </source>
</evidence>
<keyword evidence="7" id="KW-0472">Membrane</keyword>
<dbReference type="Proteomes" id="UP000320475">
    <property type="component" value="Unassembled WGS sequence"/>
</dbReference>
<comment type="subunit">
    <text evidence="2 7">Forms a conjugate with ATG5.</text>
</comment>
<evidence type="ECO:0000256" key="2">
    <source>
        <dbReference type="ARBA" id="ARBA00011288"/>
    </source>
</evidence>
<dbReference type="AlphaFoldDB" id="A0A507DFV6"/>
<dbReference type="Pfam" id="PF04110">
    <property type="entry name" value="APG12"/>
    <property type="match status" value="1"/>
</dbReference>
<dbReference type="GO" id="GO:0034045">
    <property type="term" value="C:phagophore assembly site membrane"/>
    <property type="evidence" value="ECO:0007669"/>
    <property type="project" value="UniProtKB-SubCell"/>
</dbReference>
<accession>A0A507DFV6</accession>
<dbReference type="PANTHER" id="PTHR13385:SF0">
    <property type="entry name" value="UBIQUITIN-LIKE PROTEIN ATG12"/>
    <property type="match status" value="1"/>
</dbReference>
<dbReference type="InterPro" id="IPR007242">
    <property type="entry name" value="Atg12"/>
</dbReference>
<organism evidence="9 10">
    <name type="scientific">Synchytrium endobioticum</name>
    <dbReference type="NCBI Taxonomy" id="286115"/>
    <lineage>
        <taxon>Eukaryota</taxon>
        <taxon>Fungi</taxon>
        <taxon>Fungi incertae sedis</taxon>
        <taxon>Chytridiomycota</taxon>
        <taxon>Chytridiomycota incertae sedis</taxon>
        <taxon>Chytridiomycetes</taxon>
        <taxon>Synchytriales</taxon>
        <taxon>Synchytriaceae</taxon>
        <taxon>Synchytrium</taxon>
    </lineage>
</organism>
<comment type="similarity">
    <text evidence="1 7">Belongs to the ATG12 family.</text>
</comment>
<dbReference type="GO" id="GO:0034274">
    <property type="term" value="C:Atg12-Atg5-Atg16 complex"/>
    <property type="evidence" value="ECO:0007669"/>
    <property type="project" value="TreeGrafter"/>
</dbReference>
<dbReference type="GO" id="GO:0019776">
    <property type="term" value="F:Atg8-family ligase activity"/>
    <property type="evidence" value="ECO:0007669"/>
    <property type="project" value="TreeGrafter"/>
</dbReference>
<evidence type="ECO:0000256" key="5">
    <source>
        <dbReference type="ARBA" id="ARBA00022786"/>
    </source>
</evidence>
<comment type="caution">
    <text evidence="9">The sequence shown here is derived from an EMBL/GenBank/DDBJ whole genome shotgun (WGS) entry which is preliminary data.</text>
</comment>
<sequence>MSSPSTNTAQQSHTREGTQKVIIRLKAAGNAPILKQTFFKISPSQKFQFVINFLRKELGSGPDEPLFLYVNSAFAPAPDELISNLYKCFGIDQSLIINYSTTPVWG</sequence>
<reference evidence="10 11" key="1">
    <citation type="journal article" date="2019" name="Sci. Rep.">
        <title>Comparative genomics of chytrid fungi reveal insights into the obligate biotrophic and pathogenic lifestyle of Synchytrium endobioticum.</title>
        <authorList>
            <person name="van de Vossenberg B.T.L.H."/>
            <person name="Warris S."/>
            <person name="Nguyen H.D.T."/>
            <person name="van Gent-Pelzer M.P.E."/>
            <person name="Joly D.L."/>
            <person name="van de Geest H.C."/>
            <person name="Bonants P.J.M."/>
            <person name="Smith D.S."/>
            <person name="Levesque C.A."/>
            <person name="van der Lee T.A.J."/>
        </authorList>
    </citation>
    <scope>NUCLEOTIDE SEQUENCE [LARGE SCALE GENOMIC DNA]</scope>
    <source>
        <strain evidence="8 11">LEV6574</strain>
        <strain evidence="9 10">MB42</strain>
    </source>
</reference>
<dbReference type="GO" id="GO:0000421">
    <property type="term" value="C:autophagosome membrane"/>
    <property type="evidence" value="ECO:0007669"/>
    <property type="project" value="TreeGrafter"/>
</dbReference>
<dbReference type="GO" id="GO:0034727">
    <property type="term" value="P:piecemeal microautophagy of the nucleus"/>
    <property type="evidence" value="ECO:0007669"/>
    <property type="project" value="TreeGrafter"/>
</dbReference>
<dbReference type="SUPFAM" id="SSF54236">
    <property type="entry name" value="Ubiquitin-like"/>
    <property type="match status" value="1"/>
</dbReference>
<keyword evidence="10" id="KW-1185">Reference proteome</keyword>
<evidence type="ECO:0000256" key="7">
    <source>
        <dbReference type="RuleBase" id="RU361201"/>
    </source>
</evidence>
<dbReference type="EMBL" id="QEAM01000174">
    <property type="protein sequence ID" value="TPX44621.1"/>
    <property type="molecule type" value="Genomic_DNA"/>
</dbReference>
<evidence type="ECO:0000256" key="1">
    <source>
        <dbReference type="ARBA" id="ARBA00007778"/>
    </source>
</evidence>
<dbReference type="STRING" id="286115.A0A507DFV6"/>
<dbReference type="OrthoDB" id="10003551at2759"/>
<proteinExistence type="inferred from homology"/>
<evidence type="ECO:0000313" key="10">
    <source>
        <dbReference type="Proteomes" id="UP000317494"/>
    </source>
</evidence>
<dbReference type="Proteomes" id="UP000317494">
    <property type="component" value="Unassembled WGS sequence"/>
</dbReference>
<gene>
    <name evidence="8" type="ORF">SeLEV6574_g04381</name>
    <name evidence="9" type="ORF">SeMB42_g02199</name>
</gene>
<dbReference type="Gene3D" id="3.10.20.90">
    <property type="entry name" value="Phosphatidylinositol 3-kinase Catalytic Subunit, Chain A, domain 1"/>
    <property type="match status" value="1"/>
</dbReference>
<evidence type="ECO:0000256" key="6">
    <source>
        <dbReference type="ARBA" id="ARBA00023006"/>
    </source>
</evidence>
<dbReference type="CDD" id="cd01612">
    <property type="entry name" value="Ubl_ATG12"/>
    <property type="match status" value="1"/>
</dbReference>
<keyword evidence="7" id="KW-0653">Protein transport</keyword>
<dbReference type="EMBL" id="QEAN01000065">
    <property type="protein sequence ID" value="TPX50579.1"/>
    <property type="molecule type" value="Genomic_DNA"/>
</dbReference>
<keyword evidence="6 7" id="KW-0072">Autophagy</keyword>
<dbReference type="PANTHER" id="PTHR13385">
    <property type="entry name" value="AUTOPHAGY PROTEIN 12"/>
    <property type="match status" value="1"/>
</dbReference>
<comment type="function">
    <text evidence="7">Ubiquitin-like protein involved in cytoplasm to vacuole transport (Cvt), autophagy vesicles formation, mitophagy, and nucleophagy.</text>
</comment>
<keyword evidence="5 7" id="KW-0833">Ubl conjugation pathway</keyword>
<dbReference type="GO" id="GO:0000422">
    <property type="term" value="P:autophagy of mitochondrion"/>
    <property type="evidence" value="ECO:0007669"/>
    <property type="project" value="TreeGrafter"/>
</dbReference>
<evidence type="ECO:0000256" key="3">
    <source>
        <dbReference type="ARBA" id="ARBA00015875"/>
    </source>
</evidence>
<keyword evidence="4 7" id="KW-1017">Isopeptide bond</keyword>
<dbReference type="VEuPathDB" id="FungiDB:SeMB42_g02199"/>
<dbReference type="GO" id="GO:0097352">
    <property type="term" value="P:autophagosome maturation"/>
    <property type="evidence" value="ECO:0007669"/>
    <property type="project" value="TreeGrafter"/>
</dbReference>
<comment type="subcellular location">
    <subcellularLocation>
        <location evidence="7">Preautophagosomal structure membrane</location>
        <topology evidence="7">Peripheral membrane protein</topology>
    </subcellularLocation>
</comment>
<dbReference type="FunFam" id="3.10.20.90:FF:000150">
    <property type="entry name" value="Ubiquitin-like protein ATG12"/>
    <property type="match status" value="1"/>
</dbReference>
<dbReference type="GO" id="GO:0061723">
    <property type="term" value="P:glycophagy"/>
    <property type="evidence" value="ECO:0007669"/>
    <property type="project" value="TreeGrafter"/>
</dbReference>
<protein>
    <recommendedName>
        <fullName evidence="3 7">Ubiquitin-like protein ATG12</fullName>
    </recommendedName>
</protein>
<keyword evidence="7" id="KW-0813">Transport</keyword>
<dbReference type="GO" id="GO:0000045">
    <property type="term" value="P:autophagosome assembly"/>
    <property type="evidence" value="ECO:0007669"/>
    <property type="project" value="InterPro"/>
</dbReference>
<dbReference type="GO" id="GO:0015031">
    <property type="term" value="P:protein transport"/>
    <property type="evidence" value="ECO:0007669"/>
    <property type="project" value="UniProtKB-KW"/>
</dbReference>
<evidence type="ECO:0000313" key="8">
    <source>
        <dbReference type="EMBL" id="TPX44621.1"/>
    </source>
</evidence>
<dbReference type="InterPro" id="IPR029071">
    <property type="entry name" value="Ubiquitin-like_domsf"/>
</dbReference>